<reference evidence="3" key="1">
    <citation type="journal article" date="2011" name="Genome Biol.">
        <title>Comparative genomics of the social amoebae Dictyostelium discoideum and Dictyostelium purpureum.</title>
        <authorList>
            <consortium name="US DOE Joint Genome Institute (JGI-PGF)"/>
            <person name="Sucgang R."/>
            <person name="Kuo A."/>
            <person name="Tian X."/>
            <person name="Salerno W."/>
            <person name="Parikh A."/>
            <person name="Feasley C.L."/>
            <person name="Dalin E."/>
            <person name="Tu H."/>
            <person name="Huang E."/>
            <person name="Barry K."/>
            <person name="Lindquist E."/>
            <person name="Shapiro H."/>
            <person name="Bruce D."/>
            <person name="Schmutz J."/>
            <person name="Salamov A."/>
            <person name="Fey P."/>
            <person name="Gaudet P."/>
            <person name="Anjard C."/>
            <person name="Babu M.M."/>
            <person name="Basu S."/>
            <person name="Bushmanova Y."/>
            <person name="van der Wel H."/>
            <person name="Katoh-Kurasawa M."/>
            <person name="Dinh C."/>
            <person name="Coutinho P.M."/>
            <person name="Saito T."/>
            <person name="Elias M."/>
            <person name="Schaap P."/>
            <person name="Kay R.R."/>
            <person name="Henrissat B."/>
            <person name="Eichinger L."/>
            <person name="Rivero F."/>
            <person name="Putnam N.H."/>
            <person name="West C.M."/>
            <person name="Loomis W.F."/>
            <person name="Chisholm R.L."/>
            <person name="Shaulsky G."/>
            <person name="Strassmann J.E."/>
            <person name="Queller D.C."/>
            <person name="Kuspa A."/>
            <person name="Grigoriev I.V."/>
        </authorList>
    </citation>
    <scope>NUCLEOTIDE SEQUENCE [LARGE SCALE GENOMIC DNA]</scope>
    <source>
        <strain evidence="3">QSDP1</strain>
    </source>
</reference>
<dbReference type="RefSeq" id="XP_003284383.1">
    <property type="nucleotide sequence ID" value="XM_003284335.1"/>
</dbReference>
<feature type="region of interest" description="Disordered" evidence="1">
    <location>
        <begin position="129"/>
        <end position="183"/>
    </location>
</feature>
<feature type="compositionally biased region" description="Low complexity" evidence="1">
    <location>
        <begin position="156"/>
        <end position="177"/>
    </location>
</feature>
<feature type="compositionally biased region" description="Acidic residues" evidence="1">
    <location>
        <begin position="142"/>
        <end position="155"/>
    </location>
</feature>
<accession>F0ZAD5</accession>
<dbReference type="OMA" id="GNINYHE"/>
<dbReference type="VEuPathDB" id="AmoebaDB:DICPUDRAFT_91297"/>
<dbReference type="Proteomes" id="UP000001064">
    <property type="component" value="Unassembled WGS sequence"/>
</dbReference>
<feature type="compositionally biased region" description="Low complexity" evidence="1">
    <location>
        <begin position="282"/>
        <end position="297"/>
    </location>
</feature>
<feature type="region of interest" description="Disordered" evidence="1">
    <location>
        <begin position="203"/>
        <end position="233"/>
    </location>
</feature>
<feature type="compositionally biased region" description="Polar residues" evidence="1">
    <location>
        <begin position="224"/>
        <end position="233"/>
    </location>
</feature>
<evidence type="ECO:0000256" key="1">
    <source>
        <dbReference type="SAM" id="MobiDB-lite"/>
    </source>
</evidence>
<feature type="compositionally biased region" description="Polar residues" evidence="1">
    <location>
        <begin position="76"/>
        <end position="87"/>
    </location>
</feature>
<evidence type="ECO:0000313" key="3">
    <source>
        <dbReference type="Proteomes" id="UP000001064"/>
    </source>
</evidence>
<dbReference type="InParanoid" id="F0ZAD5"/>
<feature type="region of interest" description="Disordered" evidence="1">
    <location>
        <begin position="269"/>
        <end position="330"/>
    </location>
</feature>
<feature type="region of interest" description="Disordered" evidence="1">
    <location>
        <begin position="37"/>
        <end position="98"/>
    </location>
</feature>
<dbReference type="FunCoup" id="F0ZAD5">
    <property type="interactions" value="937"/>
</dbReference>
<feature type="compositionally biased region" description="Low complexity" evidence="1">
    <location>
        <begin position="88"/>
        <end position="98"/>
    </location>
</feature>
<dbReference type="eggNOG" id="ENOG502RHQS">
    <property type="taxonomic scope" value="Eukaryota"/>
</dbReference>
<dbReference type="OrthoDB" id="10667984at2759"/>
<sequence length="330" mass="36963">MFESHLNDLIENTMNDENANIYKTSKKIEHSRGGLKDLIVHPSSGSGSGSPKTNISTPTSNNSSGSSTPKTSISTVSSHQSVAKTANSSSIKSTQIKSQSLREVLEEWRSEFYPNLTYDDFNENLKPVNNNLANKSKKNGDDIDTDEDEEDEVSDNESTSSSSSGSSSSSNSTKGNDYNGNINYHEYLENNNMLGGFRLEENNENEEKEENEEIDQESADSLEESTNQTLQNSSLLEQRVKQWMKDIHFDIDQSSKIFLNQLPPQIFESPQLGSIGSDLPMTPSTKESPNPNSNSKNQFDLWRENFNKSMDEKMLEKKRTNKITITSNKQ</sequence>
<keyword evidence="3" id="KW-1185">Reference proteome</keyword>
<feature type="compositionally biased region" description="Low complexity" evidence="1">
    <location>
        <begin position="43"/>
        <end position="75"/>
    </location>
</feature>
<feature type="compositionally biased region" description="Acidic residues" evidence="1">
    <location>
        <begin position="203"/>
        <end position="223"/>
    </location>
</feature>
<dbReference type="AlphaFoldDB" id="F0ZAD5"/>
<gene>
    <name evidence="2" type="ORF">DICPUDRAFT_91297</name>
</gene>
<evidence type="ECO:0000313" key="2">
    <source>
        <dbReference type="EMBL" id="EGC39131.1"/>
    </source>
</evidence>
<proteinExistence type="predicted"/>
<feature type="compositionally biased region" description="Basic and acidic residues" evidence="1">
    <location>
        <begin position="301"/>
        <end position="318"/>
    </location>
</feature>
<dbReference type="GeneID" id="10510264"/>
<dbReference type="EMBL" id="GL870963">
    <property type="protein sequence ID" value="EGC39131.1"/>
    <property type="molecule type" value="Genomic_DNA"/>
</dbReference>
<name>F0ZAD5_DICPU</name>
<organism evidence="2 3">
    <name type="scientific">Dictyostelium purpureum</name>
    <name type="common">Slime mold</name>
    <dbReference type="NCBI Taxonomy" id="5786"/>
    <lineage>
        <taxon>Eukaryota</taxon>
        <taxon>Amoebozoa</taxon>
        <taxon>Evosea</taxon>
        <taxon>Eumycetozoa</taxon>
        <taxon>Dictyostelia</taxon>
        <taxon>Dictyosteliales</taxon>
        <taxon>Dictyosteliaceae</taxon>
        <taxon>Dictyostelium</taxon>
    </lineage>
</organism>
<dbReference type="KEGG" id="dpp:DICPUDRAFT_91297"/>
<protein>
    <submittedName>
        <fullName evidence="2">Uncharacterized protein</fullName>
    </submittedName>
</protein>